<accession>A0ABW6EVU6</accession>
<dbReference type="InterPro" id="IPR050155">
    <property type="entry name" value="HAD-like_hydrolase_sf"/>
</dbReference>
<dbReference type="Gene3D" id="3.40.50.1000">
    <property type="entry name" value="HAD superfamily/HAD-like"/>
    <property type="match status" value="1"/>
</dbReference>
<protein>
    <submittedName>
        <fullName evidence="2">HAD family hydrolase</fullName>
        <ecNumber evidence="2">3.-.-.-</ecNumber>
    </submittedName>
</protein>
<gene>
    <name evidence="2" type="ORF">ACFWOQ_01555</name>
</gene>
<evidence type="ECO:0000313" key="2">
    <source>
        <dbReference type="EMBL" id="MFD4821245.1"/>
    </source>
</evidence>
<dbReference type="InterPro" id="IPR023214">
    <property type="entry name" value="HAD_sf"/>
</dbReference>
<reference evidence="2 3" key="1">
    <citation type="submission" date="2024-09" db="EMBL/GenBank/DDBJ databases">
        <title>The Natural Products Discovery Center: Release of the First 8490 Sequenced Strains for Exploring Actinobacteria Biosynthetic Diversity.</title>
        <authorList>
            <person name="Kalkreuter E."/>
            <person name="Kautsar S.A."/>
            <person name="Yang D."/>
            <person name="Bader C.D."/>
            <person name="Teijaro C.N."/>
            <person name="Fluegel L."/>
            <person name="Davis C.M."/>
            <person name="Simpson J.R."/>
            <person name="Lauterbach L."/>
            <person name="Steele A.D."/>
            <person name="Gui C."/>
            <person name="Meng S."/>
            <person name="Li G."/>
            <person name="Viehrig K."/>
            <person name="Ye F."/>
            <person name="Su P."/>
            <person name="Kiefer A.F."/>
            <person name="Nichols A."/>
            <person name="Cepeda A.J."/>
            <person name="Yan W."/>
            <person name="Fan B."/>
            <person name="Jiang Y."/>
            <person name="Adhikari A."/>
            <person name="Zheng C.-J."/>
            <person name="Schuster L."/>
            <person name="Cowan T.M."/>
            <person name="Smanski M.J."/>
            <person name="Chevrette M.G."/>
            <person name="De Carvalho L.P.S."/>
            <person name="Shen B."/>
        </authorList>
    </citation>
    <scope>NUCLEOTIDE SEQUENCE [LARGE SCALE GENOMIC DNA]</scope>
    <source>
        <strain evidence="2 3">NPDC058428</strain>
    </source>
</reference>
<dbReference type="EMBL" id="JBHXKZ010000001">
    <property type="protein sequence ID" value="MFD4821245.1"/>
    <property type="molecule type" value="Genomic_DNA"/>
</dbReference>
<feature type="region of interest" description="Disordered" evidence="1">
    <location>
        <begin position="218"/>
        <end position="242"/>
    </location>
</feature>
<dbReference type="Gene3D" id="1.10.150.240">
    <property type="entry name" value="Putative phosphatase, domain 2"/>
    <property type="match status" value="1"/>
</dbReference>
<keyword evidence="3" id="KW-1185">Reference proteome</keyword>
<dbReference type="InterPro" id="IPR023198">
    <property type="entry name" value="PGP-like_dom2"/>
</dbReference>
<dbReference type="RefSeq" id="WP_382760592.1">
    <property type="nucleotide sequence ID" value="NZ_JBHXKZ010000001.1"/>
</dbReference>
<sequence>MSPAQPVHPVHIVWDWNGTLLDDLDRMVDAVNRCREAIGEPRVDVATYRQEHCLPIRLFHGRLCGRPVTDSEWATVQRIFAERMAARLPPVRTGAAALLLRMAEQGHTQSLLSLTADAQLRREVAQTHLDIFFRRIDGRHEPSTPKSEALRSHLAALGEPERRRVVLIGDTTDDAEAARTCGVRAVLHTGGFEPLEKLRTAGAPVVDSLTAAAQLAVEHPSRTSEQPTIPDVVLGRSTRRHR</sequence>
<dbReference type="Pfam" id="PF00702">
    <property type="entry name" value="Hydrolase"/>
    <property type="match status" value="1"/>
</dbReference>
<proteinExistence type="predicted"/>
<dbReference type="PANTHER" id="PTHR43434:SF1">
    <property type="entry name" value="PHOSPHOGLYCOLATE PHOSPHATASE"/>
    <property type="match status" value="1"/>
</dbReference>
<evidence type="ECO:0000313" key="3">
    <source>
        <dbReference type="Proteomes" id="UP001598352"/>
    </source>
</evidence>
<name>A0ABW6EVU6_9ACTN</name>
<comment type="caution">
    <text evidence="2">The sequence shown here is derived from an EMBL/GenBank/DDBJ whole genome shotgun (WGS) entry which is preliminary data.</text>
</comment>
<dbReference type="PANTHER" id="PTHR43434">
    <property type="entry name" value="PHOSPHOGLYCOLATE PHOSPHATASE"/>
    <property type="match status" value="1"/>
</dbReference>
<dbReference type="Proteomes" id="UP001598352">
    <property type="component" value="Unassembled WGS sequence"/>
</dbReference>
<dbReference type="InterPro" id="IPR036412">
    <property type="entry name" value="HAD-like_sf"/>
</dbReference>
<organism evidence="2 3">
    <name type="scientific">Streptomyces rubiginosohelvolus</name>
    <dbReference type="NCBI Taxonomy" id="67362"/>
    <lineage>
        <taxon>Bacteria</taxon>
        <taxon>Bacillati</taxon>
        <taxon>Actinomycetota</taxon>
        <taxon>Actinomycetes</taxon>
        <taxon>Kitasatosporales</taxon>
        <taxon>Streptomycetaceae</taxon>
        <taxon>Streptomyces</taxon>
    </lineage>
</organism>
<evidence type="ECO:0000256" key="1">
    <source>
        <dbReference type="SAM" id="MobiDB-lite"/>
    </source>
</evidence>
<dbReference type="GO" id="GO:0016787">
    <property type="term" value="F:hydrolase activity"/>
    <property type="evidence" value="ECO:0007669"/>
    <property type="project" value="UniProtKB-KW"/>
</dbReference>
<dbReference type="EC" id="3.-.-.-" evidence="2"/>
<keyword evidence="2" id="KW-0378">Hydrolase</keyword>
<dbReference type="SUPFAM" id="SSF56784">
    <property type="entry name" value="HAD-like"/>
    <property type="match status" value="1"/>
</dbReference>